<keyword evidence="2" id="KW-1185">Reference proteome</keyword>
<name>A0A225WSE2_9STRA</name>
<evidence type="ECO:0000313" key="1">
    <source>
        <dbReference type="EMBL" id="OWZ20007.1"/>
    </source>
</evidence>
<comment type="caution">
    <text evidence="1">The sequence shown here is derived from an EMBL/GenBank/DDBJ whole genome shotgun (WGS) entry which is preliminary data.</text>
</comment>
<dbReference type="EMBL" id="NBNE01000371">
    <property type="protein sequence ID" value="OWZ20007.1"/>
    <property type="molecule type" value="Genomic_DNA"/>
</dbReference>
<dbReference type="Proteomes" id="UP000198211">
    <property type="component" value="Unassembled WGS sequence"/>
</dbReference>
<evidence type="ECO:0000313" key="2">
    <source>
        <dbReference type="Proteomes" id="UP000198211"/>
    </source>
</evidence>
<gene>
    <name evidence="1" type="ORF">PHMEG_0005640</name>
</gene>
<sequence length="504" mass="56749">MVTVDWEDLTRQRRYSETRSARVLALCTRTSTVDLLLGLCYIPKFVSPVFADRLGDVSGASLKQLRKRLKPLLDRDVANNLFGLMPRKRSDGTALSYSALDTHRAGLFNLYRDYGLEIPSAMEKGLQKYFKGLKRHRATAAARGEIRAKTGKDLCHLICMLFRNSANDMAFARTYMIIAWNLIPLMRLGFTMGTWNEVETLSVFISRTKKDQKGSEPREPRDSRHIYPNPLKPVICPVSAIATLWATSSFHRSDPCFPFTSVKIEVAQNVINMNNSASVNQDELGTHSMRNGAASYCAFYGLSVIDRCAPESWVVIRRSSEQLSTLRSSMSEEPCLACHLEVTILRFYPRTLANVALPSNKLLLYITRRICEHISQLSTLCGIVLVQHPTLIADLSSKMCGIDDTSNRPQPTGVPPHVVILREIKALLEVAMKTIEHIDATRTTTVRDIMTELEQRAIGARVVTFDGFDSAFQQWLESTGGLLWWRSLTQMLCKLLAINTLTMH</sequence>
<proteinExistence type="predicted"/>
<organism evidence="1 2">
    <name type="scientific">Phytophthora megakarya</name>
    <dbReference type="NCBI Taxonomy" id="4795"/>
    <lineage>
        <taxon>Eukaryota</taxon>
        <taxon>Sar</taxon>
        <taxon>Stramenopiles</taxon>
        <taxon>Oomycota</taxon>
        <taxon>Peronosporomycetes</taxon>
        <taxon>Peronosporales</taxon>
        <taxon>Peronosporaceae</taxon>
        <taxon>Phytophthora</taxon>
    </lineage>
</organism>
<reference evidence="2" key="1">
    <citation type="submission" date="2017-03" db="EMBL/GenBank/DDBJ databases">
        <title>Phytopthora megakarya and P. palmivora, two closely related causual agents of cacao black pod achieved similar genome size and gene model numbers by different mechanisms.</title>
        <authorList>
            <person name="Ali S."/>
            <person name="Shao J."/>
            <person name="Larry D.J."/>
            <person name="Kronmiller B."/>
            <person name="Shen D."/>
            <person name="Strem M.D."/>
            <person name="Melnick R.L."/>
            <person name="Guiltinan M.J."/>
            <person name="Tyler B.M."/>
            <person name="Meinhardt L.W."/>
            <person name="Bailey B.A."/>
        </authorList>
    </citation>
    <scope>NUCLEOTIDE SEQUENCE [LARGE SCALE GENOMIC DNA]</scope>
    <source>
        <strain evidence="2">zdho120</strain>
    </source>
</reference>
<dbReference type="AlphaFoldDB" id="A0A225WSE2"/>
<accession>A0A225WSE2</accession>
<protein>
    <submittedName>
        <fullName evidence="1">Uncharacterized protein</fullName>
    </submittedName>
</protein>